<feature type="domain" description="Outer membrane protein beta-barrel" evidence="3">
    <location>
        <begin position="6"/>
        <end position="199"/>
    </location>
</feature>
<dbReference type="EMBL" id="JAANAS010000048">
    <property type="protein sequence ID" value="NGZ89950.1"/>
    <property type="molecule type" value="Genomic_DNA"/>
</dbReference>
<gene>
    <name evidence="4" type="ORF">G7034_06755</name>
</gene>
<feature type="signal peptide" evidence="2">
    <location>
        <begin position="1"/>
        <end position="19"/>
    </location>
</feature>
<organism evidence="4 5">
    <name type="scientific">Psychroflexus maritimus</name>
    <dbReference type="NCBI Taxonomy" id="2714865"/>
    <lineage>
        <taxon>Bacteria</taxon>
        <taxon>Pseudomonadati</taxon>
        <taxon>Bacteroidota</taxon>
        <taxon>Flavobacteriia</taxon>
        <taxon>Flavobacteriales</taxon>
        <taxon>Flavobacteriaceae</taxon>
        <taxon>Psychroflexus</taxon>
    </lineage>
</organism>
<name>A0A967ADX7_9FLAO</name>
<reference evidence="4" key="1">
    <citation type="submission" date="2020-03" db="EMBL/GenBank/DDBJ databases">
        <title>Psychroflexus Maritimus sp. nov., isolate from marine sediment.</title>
        <authorList>
            <person name="Zhong Y.-L."/>
        </authorList>
    </citation>
    <scope>NUCLEOTIDE SEQUENCE</scope>
    <source>
        <strain evidence="4">C1</strain>
    </source>
</reference>
<dbReference type="Pfam" id="PF13505">
    <property type="entry name" value="OMP_b-brl"/>
    <property type="match status" value="1"/>
</dbReference>
<protein>
    <submittedName>
        <fullName evidence="4">Porin family protein</fullName>
    </submittedName>
</protein>
<evidence type="ECO:0000256" key="2">
    <source>
        <dbReference type="SAM" id="SignalP"/>
    </source>
</evidence>
<accession>A0A967ADX7</accession>
<dbReference type="SUPFAM" id="SSF56925">
    <property type="entry name" value="OMPA-like"/>
    <property type="match status" value="1"/>
</dbReference>
<comment type="caution">
    <text evidence="4">The sequence shown here is derived from an EMBL/GenBank/DDBJ whole genome shotgun (WGS) entry which is preliminary data.</text>
</comment>
<feature type="chain" id="PRO_5037813464" evidence="2">
    <location>
        <begin position="20"/>
        <end position="202"/>
    </location>
</feature>
<evidence type="ECO:0000313" key="5">
    <source>
        <dbReference type="Proteomes" id="UP000643701"/>
    </source>
</evidence>
<keyword evidence="1 2" id="KW-0732">Signal</keyword>
<keyword evidence="5" id="KW-1185">Reference proteome</keyword>
<dbReference type="Proteomes" id="UP000643701">
    <property type="component" value="Unassembled WGS sequence"/>
</dbReference>
<evidence type="ECO:0000256" key="1">
    <source>
        <dbReference type="ARBA" id="ARBA00022729"/>
    </source>
</evidence>
<dbReference type="InterPro" id="IPR011250">
    <property type="entry name" value="OMP/PagP_B-barrel"/>
</dbReference>
<dbReference type="Gene3D" id="2.40.160.20">
    <property type="match status" value="1"/>
</dbReference>
<dbReference type="RefSeq" id="WP_166400207.1">
    <property type="nucleotide sequence ID" value="NZ_JAANAS010000048.1"/>
</dbReference>
<dbReference type="InterPro" id="IPR027385">
    <property type="entry name" value="Beta-barrel_OMP"/>
</dbReference>
<sequence length="202" mass="22899">MKKTLLFLLLLSTAYFSQAQTEQGKFVIDAKSNFGFINNSPNQNIKNEFNINLQGGYALLDNLFIGPSLDYESLNISNDELRISGFLYGAFAQYFFNFKEDQKVLPYISINYFFGENRIDNLIIASPDSSGISISDSFSVNKLSLNAGISIFLIPKKLTLDLNLNYTKRDFLLTDDFIVTDFGSDPDDIKIYQFNLGFSLFL</sequence>
<proteinExistence type="predicted"/>
<evidence type="ECO:0000313" key="4">
    <source>
        <dbReference type="EMBL" id="NGZ89950.1"/>
    </source>
</evidence>
<dbReference type="AlphaFoldDB" id="A0A967ADX7"/>
<evidence type="ECO:0000259" key="3">
    <source>
        <dbReference type="Pfam" id="PF13505"/>
    </source>
</evidence>